<gene>
    <name evidence="1" type="primary">cmoB</name>
    <name evidence="1" type="ORF">E5S67_02571</name>
</gene>
<dbReference type="CDD" id="cd02440">
    <property type="entry name" value="AdoMet_MTases"/>
    <property type="match status" value="1"/>
</dbReference>
<name>A0ABX2CWR0_9CYAN</name>
<proteinExistence type="predicted"/>
<evidence type="ECO:0000313" key="1">
    <source>
        <dbReference type="EMBL" id="NQE34842.1"/>
    </source>
</evidence>
<dbReference type="InterPro" id="IPR027555">
    <property type="entry name" value="Mo5U34_MeTrfas-like"/>
</dbReference>
<comment type="caution">
    <text evidence="1">The sequence shown here is derived from an EMBL/GenBank/DDBJ whole genome shotgun (WGS) entry which is preliminary data.</text>
</comment>
<dbReference type="EC" id="2.5.1.-" evidence="1"/>
<dbReference type="RefSeq" id="WP_216670407.1">
    <property type="nucleotide sequence ID" value="NZ_CAWPPK010000254.1"/>
</dbReference>
<dbReference type="EMBL" id="SRRZ01000041">
    <property type="protein sequence ID" value="NQE34842.1"/>
    <property type="molecule type" value="Genomic_DNA"/>
</dbReference>
<keyword evidence="2" id="KW-1185">Reference proteome</keyword>
<organism evidence="1 2">
    <name type="scientific">Microcoleus asticus IPMA8</name>
    <dbReference type="NCBI Taxonomy" id="2563858"/>
    <lineage>
        <taxon>Bacteria</taxon>
        <taxon>Bacillati</taxon>
        <taxon>Cyanobacteriota</taxon>
        <taxon>Cyanophyceae</taxon>
        <taxon>Oscillatoriophycideae</taxon>
        <taxon>Oscillatoriales</taxon>
        <taxon>Microcoleaceae</taxon>
        <taxon>Microcoleus</taxon>
        <taxon>Microcoleus asticus</taxon>
    </lineage>
</organism>
<sequence>MMTAETQTLWQQLNDLKKRATDLNLRFSQAAQKLQDSGTPLSESLVEELAVYRQDFDKLCAKTQQLPSPQAAPAEIVSLQDIERLLLKAEVAKIPTWHHCIDLGCGVITPGGGKTSSPQTEEKIGLPESLAGMTVLDVGAWDGFYSFAAERRGAKRVLATDSFVWQSPDVGKGGFELARRVLKSQVEDMEIDVLDLSPEKVGVFDLVLFLGVLYHMRHPLLALDRVFSVTGKQLILETHVDMLDCQRPAAAFYCGGELNNDPTNWFGPNALAVKGMLESAGFRDIKAVNISQASGTCARMVFHAWR</sequence>
<dbReference type="Proteomes" id="UP000702425">
    <property type="component" value="Unassembled WGS sequence"/>
</dbReference>
<protein>
    <submittedName>
        <fullName evidence="1">tRNA U34 carboxymethyltransferase</fullName>
        <ecNumber evidence="1">2.5.1.-</ecNumber>
    </submittedName>
</protein>
<evidence type="ECO:0000313" key="2">
    <source>
        <dbReference type="Proteomes" id="UP000702425"/>
    </source>
</evidence>
<accession>A0ABX2CWR0</accession>
<reference evidence="1 2" key="1">
    <citation type="journal article" date="2020" name="Sci. Rep.">
        <title>A novel cyanobacterial geosmin producer, revising GeoA distribution and dispersion patterns in Bacteria.</title>
        <authorList>
            <person name="Churro C."/>
            <person name="Semedo-Aguiar A.P."/>
            <person name="Silva A.D."/>
            <person name="Pereira-Leal J.B."/>
            <person name="Leite R.B."/>
        </authorList>
    </citation>
    <scope>NUCLEOTIDE SEQUENCE [LARGE SCALE GENOMIC DNA]</scope>
    <source>
        <strain evidence="1 2">IPMA8</strain>
    </source>
</reference>
<dbReference type="GO" id="GO:0016740">
    <property type="term" value="F:transferase activity"/>
    <property type="evidence" value="ECO:0007669"/>
    <property type="project" value="UniProtKB-KW"/>
</dbReference>
<dbReference type="Pfam" id="PF08003">
    <property type="entry name" value="Methyltransf_9"/>
    <property type="match status" value="1"/>
</dbReference>
<keyword evidence="1" id="KW-0808">Transferase</keyword>